<sequence length="232" mass="26331">MPRFTKNLFLVDAAEPRPHPFGDGEPLLFAGTTMDEPAILAVLTHKVGKKPRDLFAHVRRIYFCYQQALSEPLYAALLDLLIILDGKGRQFSQRLLQGSRSRLDAVQWSLCKQALDSPANVAGNRHSLFTTGTIGTLHLVEIRRKQQERHDYLALANDYIEYSQLEEAMAVLERGLDEQPGRQDFQAALLELYRSTLSSERFRTRYEAMQSSGLPLIEDWRAVADFFAGMTS</sequence>
<name>A0ABY7GNU1_9GAMM</name>
<organism evidence="1 2">
    <name type="scientific">Methylomonas rapida</name>
    <dbReference type="NCBI Taxonomy" id="2963939"/>
    <lineage>
        <taxon>Bacteria</taxon>
        <taxon>Pseudomonadati</taxon>
        <taxon>Pseudomonadota</taxon>
        <taxon>Gammaproteobacteria</taxon>
        <taxon>Methylococcales</taxon>
        <taxon>Methylococcaceae</taxon>
        <taxon>Methylomonas</taxon>
    </lineage>
</organism>
<dbReference type="Proteomes" id="UP001162780">
    <property type="component" value="Chromosome"/>
</dbReference>
<evidence type="ECO:0000313" key="2">
    <source>
        <dbReference type="Proteomes" id="UP001162780"/>
    </source>
</evidence>
<protein>
    <recommendedName>
        <fullName evidence="3">Tetratricopeptide repeat protein</fullName>
    </recommendedName>
</protein>
<dbReference type="RefSeq" id="WP_255187081.1">
    <property type="nucleotide sequence ID" value="NZ_CP113517.1"/>
</dbReference>
<dbReference type="EMBL" id="CP113517">
    <property type="protein sequence ID" value="WAR46176.1"/>
    <property type="molecule type" value="Genomic_DNA"/>
</dbReference>
<proteinExistence type="predicted"/>
<accession>A0ABY7GNU1</accession>
<evidence type="ECO:0008006" key="3">
    <source>
        <dbReference type="Google" id="ProtNLM"/>
    </source>
</evidence>
<reference evidence="1" key="1">
    <citation type="submission" date="2022-11" db="EMBL/GenBank/DDBJ databases">
        <title>Methylomonas rapida sp. nov., Carotenoid-Producing Obligate Methanotrophs with High Growth Characteristics and Biotechnological Potential.</title>
        <authorList>
            <person name="Tikhonova E.N."/>
            <person name="Suleimanov R.Z."/>
            <person name="Miroshnikov K."/>
            <person name="Oshkin I.Y."/>
            <person name="Belova S.E."/>
            <person name="Danilova O.V."/>
            <person name="Ashikhmin A."/>
            <person name="Konopkin A."/>
            <person name="But S.Y."/>
            <person name="Khmelenina V.N."/>
            <person name="Kuznetsov N."/>
            <person name="Pimenov N.V."/>
            <person name="Dedysh S.N."/>
        </authorList>
    </citation>
    <scope>NUCLEOTIDE SEQUENCE</scope>
    <source>
        <strain evidence="1">MP1</strain>
    </source>
</reference>
<gene>
    <name evidence="1" type="ORF">NM686_006565</name>
</gene>
<evidence type="ECO:0000313" key="1">
    <source>
        <dbReference type="EMBL" id="WAR46176.1"/>
    </source>
</evidence>
<keyword evidence="2" id="KW-1185">Reference proteome</keyword>